<dbReference type="PIRSF" id="PIRSF006173">
    <property type="entry name" value="UCP006173"/>
    <property type="match status" value="1"/>
</dbReference>
<dbReference type="EMBL" id="CP020083">
    <property type="protein sequence ID" value="ASR53322.1"/>
    <property type="molecule type" value="Genomic_DNA"/>
</dbReference>
<dbReference type="Pfam" id="PF03692">
    <property type="entry name" value="CxxCxxCC"/>
    <property type="match status" value="1"/>
</dbReference>
<protein>
    <submittedName>
        <fullName evidence="1">Uncharacterized protein</fullName>
    </submittedName>
</protein>
<accession>A0ABM6MBK0</accession>
<dbReference type="PANTHER" id="PTHR37421">
    <property type="entry name" value="UPF0260 PROTEIN YCGN"/>
    <property type="match status" value="1"/>
</dbReference>
<organism evidence="1 2">
    <name type="scientific">Blastomonas fulva</name>
    <dbReference type="NCBI Taxonomy" id="1550728"/>
    <lineage>
        <taxon>Bacteria</taxon>
        <taxon>Pseudomonadati</taxon>
        <taxon>Pseudomonadota</taxon>
        <taxon>Alphaproteobacteria</taxon>
        <taxon>Sphingomonadales</taxon>
        <taxon>Sphingomonadaceae</taxon>
        <taxon>Blastomonas</taxon>
    </lineage>
</organism>
<keyword evidence="2" id="KW-1185">Reference proteome</keyword>
<dbReference type="NCBIfam" id="NF003501">
    <property type="entry name" value="PRK05170.1-5"/>
    <property type="match status" value="1"/>
</dbReference>
<sequence>MAAGRQTSQNDAPFWEQPLASLDRAQWEALCDGCGKCCLHKVEDEDTGRIHPTNVACRLLDTRTARCSDYRHRRALVPDCLRLTRGNVGSISWLPSTCAYNLRAQGLPLPDWHHLLTGSQAAMHAGGHSVVGKVISEVHAGPIENHIIETEL</sequence>
<dbReference type="GeneID" id="303484784"/>
<dbReference type="PANTHER" id="PTHR37421:SF1">
    <property type="entry name" value="UPF0260 PROTEIN YCGN"/>
    <property type="match status" value="1"/>
</dbReference>
<gene>
    <name evidence="1" type="ORF">B5J99_04250</name>
</gene>
<proteinExistence type="predicted"/>
<dbReference type="RefSeq" id="WP_054135815.1">
    <property type="nucleotide sequence ID" value="NZ_CP020083.1"/>
</dbReference>
<reference evidence="1 2" key="1">
    <citation type="submission" date="2017-03" db="EMBL/GenBank/DDBJ databases">
        <title>Complete genome sequence of Blastomonas fulva degrading microcsystin LR.</title>
        <authorList>
            <person name="Lee H.-g."/>
            <person name="Jin L."/>
            <person name="oh H.-M."/>
        </authorList>
    </citation>
    <scope>NUCLEOTIDE SEQUENCE [LARGE SCALE GENOMIC DNA]</scope>
    <source>
        <strain evidence="1 2">T2</strain>
    </source>
</reference>
<evidence type="ECO:0000313" key="2">
    <source>
        <dbReference type="Proteomes" id="UP000258016"/>
    </source>
</evidence>
<dbReference type="Proteomes" id="UP000258016">
    <property type="component" value="Chromosome"/>
</dbReference>
<name>A0ABM6MBK0_9SPHN</name>
<dbReference type="InterPro" id="IPR008228">
    <property type="entry name" value="UCP006173"/>
</dbReference>
<evidence type="ECO:0000313" key="1">
    <source>
        <dbReference type="EMBL" id="ASR53322.1"/>
    </source>
</evidence>
<dbReference type="NCBIfam" id="NF003507">
    <property type="entry name" value="PRK05170.2-5"/>
    <property type="match status" value="1"/>
</dbReference>
<dbReference type="InterPro" id="IPR005358">
    <property type="entry name" value="Puta_zinc/iron-chelating_dom"/>
</dbReference>